<dbReference type="PANTHER" id="PTHR30618">
    <property type="entry name" value="NCS1 FAMILY PURINE/PYRIMIDINE TRANSPORTER"/>
    <property type="match status" value="1"/>
</dbReference>
<dbReference type="EMBL" id="BACD03000067">
    <property type="protein sequence ID" value="GAO52373.1"/>
    <property type="molecule type" value="Genomic_DNA"/>
</dbReference>
<feature type="transmembrane region" description="Helical" evidence="6">
    <location>
        <begin position="530"/>
        <end position="548"/>
    </location>
</feature>
<dbReference type="AlphaFoldDB" id="A0A0E9NRG6"/>
<feature type="transmembrane region" description="Helical" evidence="6">
    <location>
        <begin position="442"/>
        <end position="462"/>
    </location>
</feature>
<gene>
    <name evidence="7" type="ORF">G7K_6451-t1</name>
</gene>
<feature type="transmembrane region" description="Helical" evidence="6">
    <location>
        <begin position="192"/>
        <end position="209"/>
    </location>
</feature>
<accession>A0A0E9NRG6</accession>
<reference evidence="7 8" key="2">
    <citation type="journal article" date="2014" name="J. Gen. Appl. Microbiol.">
        <title>The early diverging ascomycetous budding yeast Saitoella complicata has three histone deacetylases belonging to the Clr6, Hos2, and Rpd3 lineages.</title>
        <authorList>
            <person name="Nishida H."/>
            <person name="Matsumoto T."/>
            <person name="Kondo S."/>
            <person name="Hamamoto M."/>
            <person name="Yoshikawa H."/>
        </authorList>
    </citation>
    <scope>NUCLEOTIDE SEQUENCE [LARGE SCALE GENOMIC DNA]</scope>
    <source>
        <strain evidence="7 8">NRRL Y-17804</strain>
    </source>
</reference>
<dbReference type="Gene3D" id="1.10.4160.10">
    <property type="entry name" value="Hydantoin permease"/>
    <property type="match status" value="1"/>
</dbReference>
<feature type="transmembrane region" description="Helical" evidence="6">
    <location>
        <begin position="272"/>
        <end position="294"/>
    </location>
</feature>
<dbReference type="InterPro" id="IPR001248">
    <property type="entry name" value="Pur-cyt_permease"/>
</dbReference>
<feature type="transmembrane region" description="Helical" evidence="6">
    <location>
        <begin position="121"/>
        <end position="143"/>
    </location>
</feature>
<reference evidence="7 8" key="3">
    <citation type="journal article" date="2015" name="Genome Announc.">
        <title>Draft Genome Sequence of the Archiascomycetous Yeast Saitoella complicata.</title>
        <authorList>
            <person name="Yamauchi K."/>
            <person name="Kondo S."/>
            <person name="Hamamoto M."/>
            <person name="Takahashi Y."/>
            <person name="Ogura Y."/>
            <person name="Hayashi T."/>
            <person name="Nishida H."/>
        </authorList>
    </citation>
    <scope>NUCLEOTIDE SEQUENCE [LARGE SCALE GENOMIC DNA]</scope>
    <source>
        <strain evidence="7 8">NRRL Y-17804</strain>
    </source>
</reference>
<keyword evidence="8" id="KW-1185">Reference proteome</keyword>
<feature type="transmembrane region" description="Helical" evidence="6">
    <location>
        <begin position="314"/>
        <end position="335"/>
    </location>
</feature>
<evidence type="ECO:0000256" key="2">
    <source>
        <dbReference type="ARBA" id="ARBA00008974"/>
    </source>
</evidence>
<dbReference type="Proteomes" id="UP000033140">
    <property type="component" value="Unassembled WGS sequence"/>
</dbReference>
<dbReference type="PANTHER" id="PTHR30618:SF15">
    <property type="entry name" value="NICOTINAMIDE RIBOSIDE TRANSPORTER 1-RELATED"/>
    <property type="match status" value="1"/>
</dbReference>
<evidence type="ECO:0000313" key="7">
    <source>
        <dbReference type="EMBL" id="GAO52373.1"/>
    </source>
</evidence>
<dbReference type="GO" id="GO:0005886">
    <property type="term" value="C:plasma membrane"/>
    <property type="evidence" value="ECO:0007669"/>
    <property type="project" value="TreeGrafter"/>
</dbReference>
<reference evidence="7 8" key="1">
    <citation type="journal article" date="2011" name="J. Gen. Appl. Microbiol.">
        <title>Draft genome sequencing of the enigmatic yeast Saitoella complicata.</title>
        <authorList>
            <person name="Nishida H."/>
            <person name="Hamamoto M."/>
            <person name="Sugiyama J."/>
        </authorList>
    </citation>
    <scope>NUCLEOTIDE SEQUENCE [LARGE SCALE GENOMIC DNA]</scope>
    <source>
        <strain evidence="7 8">NRRL Y-17804</strain>
    </source>
</reference>
<dbReference type="GO" id="GO:0015205">
    <property type="term" value="F:nucleobase transmembrane transporter activity"/>
    <property type="evidence" value="ECO:0007669"/>
    <property type="project" value="TreeGrafter"/>
</dbReference>
<proteinExistence type="inferred from homology"/>
<name>A0A0E9NRG6_SAICN</name>
<comment type="similarity">
    <text evidence="2">Belongs to the purine-cytosine permease (2.A.39) family.</text>
</comment>
<evidence type="ECO:0000256" key="4">
    <source>
        <dbReference type="ARBA" id="ARBA00022989"/>
    </source>
</evidence>
<feature type="transmembrane region" description="Helical" evidence="6">
    <location>
        <begin position="408"/>
        <end position="430"/>
    </location>
</feature>
<keyword evidence="5 6" id="KW-0472">Membrane</keyword>
<organism evidence="7 8">
    <name type="scientific">Saitoella complicata (strain BCRC 22490 / CBS 7301 / JCM 7358 / NBRC 10748 / NRRL Y-17804)</name>
    <dbReference type="NCBI Taxonomy" id="698492"/>
    <lineage>
        <taxon>Eukaryota</taxon>
        <taxon>Fungi</taxon>
        <taxon>Dikarya</taxon>
        <taxon>Ascomycota</taxon>
        <taxon>Taphrinomycotina</taxon>
        <taxon>Taphrinomycotina incertae sedis</taxon>
        <taxon>Saitoella</taxon>
    </lineage>
</organism>
<comment type="caution">
    <text evidence="7">The sequence shown here is derived from an EMBL/GenBank/DDBJ whole genome shotgun (WGS) entry which is preliminary data.</text>
</comment>
<evidence type="ECO:0000256" key="1">
    <source>
        <dbReference type="ARBA" id="ARBA00004141"/>
    </source>
</evidence>
<dbReference type="Pfam" id="PF02133">
    <property type="entry name" value="Transp_cyt_pur"/>
    <property type="match status" value="1"/>
</dbReference>
<evidence type="ECO:0000256" key="5">
    <source>
        <dbReference type="ARBA" id="ARBA00023136"/>
    </source>
</evidence>
<feature type="transmembrane region" description="Helical" evidence="6">
    <location>
        <begin position="560"/>
        <end position="580"/>
    </location>
</feature>
<comment type="subcellular location">
    <subcellularLocation>
        <location evidence="1">Membrane</location>
        <topology evidence="1">Multi-pass membrane protein</topology>
    </subcellularLocation>
</comment>
<keyword evidence="3 6" id="KW-0812">Transmembrane</keyword>
<feature type="transmembrane region" description="Helical" evidence="6">
    <location>
        <begin position="150"/>
        <end position="172"/>
    </location>
</feature>
<feature type="transmembrane region" description="Helical" evidence="6">
    <location>
        <begin position="249"/>
        <end position="265"/>
    </location>
</feature>
<evidence type="ECO:0000256" key="3">
    <source>
        <dbReference type="ARBA" id="ARBA00022692"/>
    </source>
</evidence>
<dbReference type="CDD" id="cd11482">
    <property type="entry name" value="SLC-NCS1sbd_NRT1-like"/>
    <property type="match status" value="1"/>
</dbReference>
<evidence type="ECO:0000256" key="6">
    <source>
        <dbReference type="SAM" id="Phobius"/>
    </source>
</evidence>
<feature type="transmembrane region" description="Helical" evidence="6">
    <location>
        <begin position="216"/>
        <end position="234"/>
    </location>
</feature>
<feature type="transmembrane region" description="Helical" evidence="6">
    <location>
        <begin position="474"/>
        <end position="496"/>
    </location>
</feature>
<sequence length="630" mass="69133">MLFKHLATDIIRKPISQGRLEGQVLLAEIISEPRRLYMFFALASPKEPLPVSVQAVYEERQTVVNKRTSRMIPENWKTKEYWNKFQVPKDEDANYENTTWCNRDLIPIPPDRRTWDVWGYFGYWTVSGSCVSAWTIGSTMLAFGLNAKQAMACVTVGGVLTGFLAVACGWMGEVHKIGFTVSSRFSYGMRGAYFTVIIRAFIASMWFGMQAYWGGQAIKAVIGAVIPGFIHGSLNDYTSASSHLAKNDFIGFILFLLAFFGMVLIPPERLQLPFALSFFAFTGACFGILGWAVHTAGGAGPLFASDAANESGLSTGWGILYGITALLGSWGAGCLGQSDWTRYAKRRGAPILSQMLAAPLTITITALIGVIVTSCVKEIMGEIVWNPIYLLPKIQDYYGSSPGARAGVFFAALGLVLSQMSITVVLNSVSTGMDLAGLAPKWINIVRGSYLMACIGVLTQPWQLLATATKFLTVLSGFGIFVAPMTGVMLGDFLVVRRQKLKIPDLYTDDRRAIYWYPNKYCDGINWRGFVAFFTGVIPLLPGLIAASGIEGIPIGFSRLYNLTFIVGIAISFVMMIILCKISPPPGLGEEAQWFEITPLEGLSPTESSEKTMTDKEKEISRMNVVTYDA</sequence>
<protein>
    <submittedName>
        <fullName evidence="7">Uncharacterized protein</fullName>
    </submittedName>
</protein>
<evidence type="ECO:0000313" key="8">
    <source>
        <dbReference type="Proteomes" id="UP000033140"/>
    </source>
</evidence>
<dbReference type="InterPro" id="IPR045225">
    <property type="entry name" value="Uracil/uridine/allantoin_perm"/>
</dbReference>
<feature type="transmembrane region" description="Helical" evidence="6">
    <location>
        <begin position="356"/>
        <end position="380"/>
    </location>
</feature>
<dbReference type="OMA" id="PKWINIV"/>
<keyword evidence="4 6" id="KW-1133">Transmembrane helix</keyword>